<reference evidence="1" key="1">
    <citation type="journal article" date="2015" name="Nature">
        <title>Complex archaea that bridge the gap between prokaryotes and eukaryotes.</title>
        <authorList>
            <person name="Spang A."/>
            <person name="Saw J.H."/>
            <person name="Jorgensen S.L."/>
            <person name="Zaremba-Niedzwiedzka K."/>
            <person name="Martijn J."/>
            <person name="Lind A.E."/>
            <person name="van Eijk R."/>
            <person name="Schleper C."/>
            <person name="Guy L."/>
            <person name="Ettema T.J."/>
        </authorList>
    </citation>
    <scope>NUCLEOTIDE SEQUENCE</scope>
</reference>
<accession>A0A0F9L958</accession>
<evidence type="ECO:0000313" key="1">
    <source>
        <dbReference type="EMBL" id="KKM60565.1"/>
    </source>
</evidence>
<gene>
    <name evidence="1" type="ORF">LCGC14_1540510</name>
</gene>
<dbReference type="AlphaFoldDB" id="A0A0F9L958"/>
<dbReference type="EMBL" id="LAZR01011654">
    <property type="protein sequence ID" value="KKM60565.1"/>
    <property type="molecule type" value="Genomic_DNA"/>
</dbReference>
<organism evidence="1">
    <name type="scientific">marine sediment metagenome</name>
    <dbReference type="NCBI Taxonomy" id="412755"/>
    <lineage>
        <taxon>unclassified sequences</taxon>
        <taxon>metagenomes</taxon>
        <taxon>ecological metagenomes</taxon>
    </lineage>
</organism>
<name>A0A0F9L958_9ZZZZ</name>
<comment type="caution">
    <text evidence="1">The sequence shown here is derived from an EMBL/GenBank/DDBJ whole genome shotgun (WGS) entry which is preliminary data.</text>
</comment>
<proteinExistence type="predicted"/>
<sequence length="93" mass="10350">MSKFVVQGYYEDNDQLFAIQVEAPTWELAIPAAGKLSDCPQGMVVNAVMEGRPEVADTLEESVRIRDFSQEPCDWHPGDGCEYYGCTDVDEGE</sequence>
<protein>
    <submittedName>
        <fullName evidence="1">Uncharacterized protein</fullName>
    </submittedName>
</protein>